<accession>A0A6N9I4A9</accession>
<dbReference type="Proteomes" id="UP000449209">
    <property type="component" value="Unassembled WGS sequence"/>
</dbReference>
<proteinExistence type="predicted"/>
<dbReference type="InterPro" id="IPR017500">
    <property type="entry name" value="Phage_infect_YhgE_N"/>
</dbReference>
<organism evidence="7 8">
    <name type="scientific">Furfurilactobacillus milii</name>
    <dbReference type="NCBI Taxonomy" id="2888272"/>
    <lineage>
        <taxon>Bacteria</taxon>
        <taxon>Bacillati</taxon>
        <taxon>Bacillota</taxon>
        <taxon>Bacilli</taxon>
        <taxon>Lactobacillales</taxon>
        <taxon>Lactobacillaceae</taxon>
        <taxon>Furfurilactobacillus</taxon>
    </lineage>
</organism>
<dbReference type="NCBIfam" id="TIGR03061">
    <property type="entry name" value="pip_yhgE_Nterm"/>
    <property type="match status" value="1"/>
</dbReference>
<name>A0A6N9I4A9_9LACO</name>
<evidence type="ECO:0000256" key="5">
    <source>
        <dbReference type="SAM" id="Phobius"/>
    </source>
</evidence>
<keyword evidence="2 5" id="KW-0812">Transmembrane</keyword>
<evidence type="ECO:0000259" key="6">
    <source>
        <dbReference type="Pfam" id="PF12698"/>
    </source>
</evidence>
<dbReference type="AlphaFoldDB" id="A0A6N9I4A9"/>
<evidence type="ECO:0000256" key="4">
    <source>
        <dbReference type="ARBA" id="ARBA00023136"/>
    </source>
</evidence>
<feature type="transmembrane region" description="Helical" evidence="5">
    <location>
        <begin position="367"/>
        <end position="389"/>
    </location>
</feature>
<evidence type="ECO:0000313" key="8">
    <source>
        <dbReference type="Proteomes" id="UP000449209"/>
    </source>
</evidence>
<feature type="transmembrane region" description="Helical" evidence="5">
    <location>
        <begin position="15"/>
        <end position="34"/>
    </location>
</feature>
<reference evidence="7 8" key="1">
    <citation type="journal article" date="2019" name="Appl. Environ. Microbiol.">
        <title>Genetic determinants of hydroxycinnamic acid metabolism in heterofermentative lactobacilli.</title>
        <authorList>
            <person name="Gaur G."/>
            <person name="Oh J.H."/>
            <person name="Filannino P."/>
            <person name="Gobbetti M."/>
            <person name="van Pijkeren J.P."/>
            <person name="Ganzle M.G."/>
        </authorList>
    </citation>
    <scope>NUCLEOTIDE SEQUENCE [LARGE SCALE GENOMIC DNA]</scope>
    <source>
        <strain evidence="7 8">C5</strain>
    </source>
</reference>
<keyword evidence="3 5" id="KW-1133">Transmembrane helix</keyword>
<dbReference type="OrthoDB" id="9811483at2"/>
<evidence type="ECO:0000256" key="2">
    <source>
        <dbReference type="ARBA" id="ARBA00022692"/>
    </source>
</evidence>
<dbReference type="PANTHER" id="PTHR43077">
    <property type="entry name" value="TRANSPORT PERMEASE YVFS-RELATED"/>
    <property type="match status" value="1"/>
</dbReference>
<evidence type="ECO:0000256" key="1">
    <source>
        <dbReference type="ARBA" id="ARBA00004141"/>
    </source>
</evidence>
<dbReference type="NCBIfam" id="TIGR03062">
    <property type="entry name" value="pip_yhgE_Cterm"/>
    <property type="match status" value="1"/>
</dbReference>
<feature type="transmembrane region" description="Helical" evidence="5">
    <location>
        <begin position="395"/>
        <end position="414"/>
    </location>
</feature>
<dbReference type="InterPro" id="IPR017501">
    <property type="entry name" value="Phage_infect_YhgE_C"/>
</dbReference>
<sequence length="484" mass="52199">MVKKEWQQLWHSRRMLIGLILIALIPAIYCLLYLSSMWDAYGKMDRIPVAIVNQDQPQNYRGKRIAIGKQLTTKLCRSDSLDYHVTTAKTAAAGIRNGKYYMVVTIPKRFSSDATTLLTSSPQRLHIRYTVNSGRNFVVSKMTAGAATAIQSKVSNQVSTMYVSALLTTIGHVQTGMANAAKGSSQVTTGLTSLTNGIQQVGVGTTSLQQGLHAANVSSPELVDGVDRLNAALAKLHDGSSTLTLGSTRLTTSLAGSAHQLQQLHEQRQTADDIASPVVADTTDVAKVPNNGTGMAPFFIAIGLFVGGIGLGTMFDAYLPKSRPKSAVAWWLSKFSVIGALGVVQSGLLLLALTWGNHLMPTSQIKLASMLLLGSLTFLSLIFCLRIVLGGFGTWLITIILVLQLSASAGVYPVELTSGYARIINPYLPMTYLIDGLRQSISLNGSIATDVLVLGVMMIVFNGLIIMKYRSDLRRDVFKLVDFA</sequence>
<keyword evidence="4 5" id="KW-0472">Membrane</keyword>
<dbReference type="GO" id="GO:0016020">
    <property type="term" value="C:membrane"/>
    <property type="evidence" value="ECO:0007669"/>
    <property type="project" value="UniProtKB-SubCell"/>
</dbReference>
<dbReference type="Pfam" id="PF12698">
    <property type="entry name" value="ABC2_membrane_3"/>
    <property type="match status" value="1"/>
</dbReference>
<dbReference type="PANTHER" id="PTHR43077:SF5">
    <property type="entry name" value="PHAGE INFECTION PROTEIN"/>
    <property type="match status" value="1"/>
</dbReference>
<dbReference type="EMBL" id="WEZQ01000018">
    <property type="protein sequence ID" value="MYV17805.1"/>
    <property type="molecule type" value="Genomic_DNA"/>
</dbReference>
<feature type="transmembrane region" description="Helical" evidence="5">
    <location>
        <begin position="296"/>
        <end position="315"/>
    </location>
</feature>
<dbReference type="RefSeq" id="WP_161004154.1">
    <property type="nucleotide sequence ID" value="NZ_WEZQ01000018.1"/>
</dbReference>
<comment type="caution">
    <text evidence="7">The sequence shown here is derived from an EMBL/GenBank/DDBJ whole genome shotgun (WGS) entry which is preliminary data.</text>
</comment>
<feature type="domain" description="ABC-2 type transporter transmembrane" evidence="6">
    <location>
        <begin position="19"/>
        <end position="465"/>
    </location>
</feature>
<feature type="transmembrane region" description="Helical" evidence="5">
    <location>
        <begin position="335"/>
        <end position="355"/>
    </location>
</feature>
<dbReference type="InterPro" id="IPR013525">
    <property type="entry name" value="ABC2_TM"/>
</dbReference>
<feature type="transmembrane region" description="Helical" evidence="5">
    <location>
        <begin position="447"/>
        <end position="467"/>
    </location>
</feature>
<dbReference type="InterPro" id="IPR051328">
    <property type="entry name" value="T7SS_ABC-Transporter"/>
</dbReference>
<evidence type="ECO:0000256" key="3">
    <source>
        <dbReference type="ARBA" id="ARBA00022989"/>
    </source>
</evidence>
<dbReference type="GO" id="GO:0140359">
    <property type="term" value="F:ABC-type transporter activity"/>
    <property type="evidence" value="ECO:0007669"/>
    <property type="project" value="InterPro"/>
</dbReference>
<protein>
    <submittedName>
        <fullName evidence="7">DUF3533 domain-containing protein</fullName>
    </submittedName>
</protein>
<dbReference type="Gene3D" id="3.40.1710.10">
    <property type="entry name" value="abc type-2 transporter like domain"/>
    <property type="match status" value="1"/>
</dbReference>
<evidence type="ECO:0000313" key="7">
    <source>
        <dbReference type="EMBL" id="MYV17805.1"/>
    </source>
</evidence>
<gene>
    <name evidence="7" type="ORF">GB993_09855</name>
</gene>
<comment type="subcellular location">
    <subcellularLocation>
        <location evidence="1">Membrane</location>
        <topology evidence="1">Multi-pass membrane protein</topology>
    </subcellularLocation>
</comment>